<protein>
    <recommendedName>
        <fullName evidence="4">DNA replication factor Cdt1 C-terminal domain-containing protein</fullName>
    </recommendedName>
</protein>
<evidence type="ECO:0000256" key="3">
    <source>
        <dbReference type="SAM" id="MobiDB-lite"/>
    </source>
</evidence>
<feature type="compositionally biased region" description="Basic and acidic residues" evidence="3">
    <location>
        <begin position="152"/>
        <end position="161"/>
    </location>
</feature>
<dbReference type="Pfam" id="PF16679">
    <property type="entry name" value="CDT1_C"/>
    <property type="match status" value="1"/>
</dbReference>
<feature type="compositionally biased region" description="Basic and acidic residues" evidence="3">
    <location>
        <begin position="168"/>
        <end position="187"/>
    </location>
</feature>
<dbReference type="Proteomes" id="UP000218231">
    <property type="component" value="Unassembled WGS sequence"/>
</dbReference>
<organism evidence="5 6">
    <name type="scientific">Diploscapter pachys</name>
    <dbReference type="NCBI Taxonomy" id="2018661"/>
    <lineage>
        <taxon>Eukaryota</taxon>
        <taxon>Metazoa</taxon>
        <taxon>Ecdysozoa</taxon>
        <taxon>Nematoda</taxon>
        <taxon>Chromadorea</taxon>
        <taxon>Rhabditida</taxon>
        <taxon>Rhabditina</taxon>
        <taxon>Rhabditomorpha</taxon>
        <taxon>Rhabditoidea</taxon>
        <taxon>Rhabditidae</taxon>
        <taxon>Diploscapter</taxon>
    </lineage>
</organism>
<evidence type="ECO:0000313" key="6">
    <source>
        <dbReference type="Proteomes" id="UP000218231"/>
    </source>
</evidence>
<dbReference type="EMBL" id="LIAE01006285">
    <property type="protein sequence ID" value="PAV91902.1"/>
    <property type="molecule type" value="Genomic_DNA"/>
</dbReference>
<dbReference type="STRING" id="2018661.A0A2A2M087"/>
<feature type="region of interest" description="Disordered" evidence="3">
    <location>
        <begin position="1"/>
        <end position="81"/>
    </location>
</feature>
<name>A0A2A2M087_9BILA</name>
<evidence type="ECO:0000256" key="2">
    <source>
        <dbReference type="ARBA" id="ARBA00023306"/>
    </source>
</evidence>
<proteinExistence type="inferred from homology"/>
<reference evidence="5 6" key="1">
    <citation type="journal article" date="2017" name="Curr. Biol.">
        <title>Genome architecture and evolution of a unichromosomal asexual nematode.</title>
        <authorList>
            <person name="Fradin H."/>
            <person name="Zegar C."/>
            <person name="Gutwein M."/>
            <person name="Lucas J."/>
            <person name="Kovtun M."/>
            <person name="Corcoran D."/>
            <person name="Baugh L.R."/>
            <person name="Kiontke K."/>
            <person name="Gunsalus K."/>
            <person name="Fitch D.H."/>
            <person name="Piano F."/>
        </authorList>
    </citation>
    <scope>NUCLEOTIDE SEQUENCE [LARGE SCALE GENOMIC DNA]</scope>
    <source>
        <strain evidence="5">PF1309</strain>
    </source>
</reference>
<dbReference type="Gene3D" id="1.10.10.1420">
    <property type="entry name" value="DNA replication factor Cdt1, C-terminal WH domain"/>
    <property type="match status" value="1"/>
</dbReference>
<sequence>MSRSNRVGPCVAAESPVMFAKQTSSSSQSAKRPKSLPRGNRRKTSTDSTSPKITEFFSVRRSNRRTGKQIEDDTIKSVTPTSKSYRLLAELPVKTTAQKKEKSLEIETEIEVVQERNHNKLPDANIDLPEKIEQSASPQKQLTKSPSKVKRVSPEKQKEETPSAATDLLEKNDQVALPRQKELEKSPAKMPRLTPEKSENDQELSNSKTKAKVNLIEKYNQLTSPQKQLNTNPSTIPTISPEKKKEGSLSLGAVGNLLEKVKQVDSPRQLLDKIPSKAQEILPEKKAVEIGGSKAKANLLERIRAKETVKREAARLRDPVLEKKRNHLLMLNDRMLRCITMLYAVKKARSMAVADVVEKLVFSSSTILAKDDIHAQLRLLCDVAPSFFKQTKLMGRDYLQLTENCIEKIQHIINEEITRISNDIDEKARRALENSRAVS</sequence>
<accession>A0A2A2M087</accession>
<feature type="region of interest" description="Disordered" evidence="3">
    <location>
        <begin position="114"/>
        <end position="208"/>
    </location>
</feature>
<keyword evidence="2" id="KW-0131">Cell cycle</keyword>
<comment type="similarity">
    <text evidence="1">Belongs to the Cdt1 family.</text>
</comment>
<comment type="caution">
    <text evidence="5">The sequence shown here is derived from an EMBL/GenBank/DDBJ whole genome shotgun (WGS) entry which is preliminary data.</text>
</comment>
<feature type="compositionally biased region" description="Polar residues" evidence="3">
    <location>
        <begin position="134"/>
        <end position="146"/>
    </location>
</feature>
<evidence type="ECO:0000256" key="1">
    <source>
        <dbReference type="ARBA" id="ARBA00008356"/>
    </source>
</evidence>
<gene>
    <name evidence="5" type="ORF">WR25_21875</name>
</gene>
<evidence type="ECO:0000259" key="4">
    <source>
        <dbReference type="Pfam" id="PF16679"/>
    </source>
</evidence>
<dbReference type="InterPro" id="IPR038090">
    <property type="entry name" value="Cdt1_C_WH_dom_sf"/>
</dbReference>
<dbReference type="AlphaFoldDB" id="A0A2A2M087"/>
<feature type="domain" description="DNA replication factor Cdt1 C-terminal" evidence="4">
    <location>
        <begin position="298"/>
        <end position="392"/>
    </location>
</feature>
<dbReference type="InterPro" id="IPR032054">
    <property type="entry name" value="Cdt1_C"/>
</dbReference>
<keyword evidence="6" id="KW-1185">Reference proteome</keyword>
<feature type="compositionally biased region" description="Basic residues" evidence="3">
    <location>
        <begin position="31"/>
        <end position="43"/>
    </location>
</feature>
<evidence type="ECO:0000313" key="5">
    <source>
        <dbReference type="EMBL" id="PAV91902.1"/>
    </source>
</evidence>
<dbReference type="OrthoDB" id="5915520at2759"/>